<keyword evidence="2" id="KW-1185">Reference proteome</keyword>
<organism evidence="1 2">
    <name type="scientific">Eumeta variegata</name>
    <name type="common">Bagworm moth</name>
    <name type="synonym">Eumeta japonica</name>
    <dbReference type="NCBI Taxonomy" id="151549"/>
    <lineage>
        <taxon>Eukaryota</taxon>
        <taxon>Metazoa</taxon>
        <taxon>Ecdysozoa</taxon>
        <taxon>Arthropoda</taxon>
        <taxon>Hexapoda</taxon>
        <taxon>Insecta</taxon>
        <taxon>Pterygota</taxon>
        <taxon>Neoptera</taxon>
        <taxon>Endopterygota</taxon>
        <taxon>Lepidoptera</taxon>
        <taxon>Glossata</taxon>
        <taxon>Ditrysia</taxon>
        <taxon>Tineoidea</taxon>
        <taxon>Psychidae</taxon>
        <taxon>Oiketicinae</taxon>
        <taxon>Eumeta</taxon>
    </lineage>
</organism>
<dbReference type="EMBL" id="BGZK01001224">
    <property type="protein sequence ID" value="GBP74814.1"/>
    <property type="molecule type" value="Genomic_DNA"/>
</dbReference>
<evidence type="ECO:0000313" key="2">
    <source>
        <dbReference type="Proteomes" id="UP000299102"/>
    </source>
</evidence>
<dbReference type="Proteomes" id="UP000299102">
    <property type="component" value="Unassembled WGS sequence"/>
</dbReference>
<proteinExistence type="predicted"/>
<reference evidence="1 2" key="1">
    <citation type="journal article" date="2019" name="Commun. Biol.">
        <title>The bagworm genome reveals a unique fibroin gene that provides high tensile strength.</title>
        <authorList>
            <person name="Kono N."/>
            <person name="Nakamura H."/>
            <person name="Ohtoshi R."/>
            <person name="Tomita M."/>
            <person name="Numata K."/>
            <person name="Arakawa K."/>
        </authorList>
    </citation>
    <scope>NUCLEOTIDE SEQUENCE [LARGE SCALE GENOMIC DNA]</scope>
</reference>
<accession>A0A4C1YIJ3</accession>
<dbReference type="AlphaFoldDB" id="A0A4C1YIJ3"/>
<protein>
    <submittedName>
        <fullName evidence="1">Uncharacterized protein</fullName>
    </submittedName>
</protein>
<gene>
    <name evidence="1" type="ORF">EVAR_55084_1</name>
</gene>
<evidence type="ECO:0000313" key="1">
    <source>
        <dbReference type="EMBL" id="GBP74814.1"/>
    </source>
</evidence>
<comment type="caution">
    <text evidence="1">The sequence shown here is derived from an EMBL/GenBank/DDBJ whole genome shotgun (WGS) entry which is preliminary data.</text>
</comment>
<sequence>MENVQVTQKTSVNRREIFYYYKIASTHTETFKISLHLHHPSRRSQVSVAGEILPLEYCRPRPACRSARNYTAPLQFLLVHVLRSGRKNRFRLKPPPPSVVGSSFEVFDFLYSLVSCINFDWEKLRYSFEFQSEVMLKDHHQGPPPTLRRHQEGLNSKPVKLMDHPPYSSDLTPCARGEALKSFL</sequence>
<name>A0A4C1YIJ3_EUMVA</name>